<proteinExistence type="predicted"/>
<dbReference type="InterPro" id="IPR029063">
    <property type="entry name" value="SAM-dependent_MTases_sf"/>
</dbReference>
<dbReference type="Proteomes" id="UP000000663">
    <property type="component" value="Chromosome"/>
</dbReference>
<reference evidence="1 2" key="1">
    <citation type="journal article" date="2006" name="Science">
        <title>Genome of rice cluster I archaea -- the key methane producers in the rice rhizosphere.</title>
        <authorList>
            <person name="Erkel C."/>
            <person name="Kube M."/>
            <person name="Reinhardt R."/>
            <person name="Liesack W."/>
        </authorList>
    </citation>
    <scope>NUCLEOTIDE SEQUENCE [LARGE SCALE GENOMIC DNA]</scope>
    <source>
        <strain evidence="2">DSM 22066 / NBRC 105507 / MRE50</strain>
    </source>
</reference>
<dbReference type="KEGG" id="rci:RCIX214"/>
<accession>Q0W7E9</accession>
<dbReference type="EMBL" id="AM114193">
    <property type="protein sequence ID" value="CAJ35694.1"/>
    <property type="molecule type" value="Genomic_DNA"/>
</dbReference>
<dbReference type="GO" id="GO:0032259">
    <property type="term" value="P:methylation"/>
    <property type="evidence" value="ECO:0007669"/>
    <property type="project" value="UniProtKB-KW"/>
</dbReference>
<dbReference type="AlphaFoldDB" id="Q0W7E9"/>
<protein>
    <submittedName>
        <fullName evidence="1">Predicted SAM-dependent methyltransferase</fullName>
    </submittedName>
</protein>
<dbReference type="GO" id="GO:0008168">
    <property type="term" value="F:methyltransferase activity"/>
    <property type="evidence" value="ECO:0007669"/>
    <property type="project" value="UniProtKB-KW"/>
</dbReference>
<keyword evidence="1" id="KW-0489">Methyltransferase</keyword>
<name>Q0W7E9_METAR</name>
<keyword evidence="2" id="KW-1185">Reference proteome</keyword>
<evidence type="ECO:0000313" key="2">
    <source>
        <dbReference type="Proteomes" id="UP000000663"/>
    </source>
</evidence>
<dbReference type="RefSeq" id="WP_012036805.1">
    <property type="nucleotide sequence ID" value="NC_009464.1"/>
</dbReference>
<dbReference type="CDD" id="cd02440">
    <property type="entry name" value="AdoMet_MTases"/>
    <property type="match status" value="1"/>
</dbReference>
<dbReference type="Pfam" id="PF13489">
    <property type="entry name" value="Methyltransf_23"/>
    <property type="match status" value="1"/>
</dbReference>
<dbReference type="OrthoDB" id="142890at2157"/>
<dbReference type="eggNOG" id="arCOG04340">
    <property type="taxonomic scope" value="Archaea"/>
</dbReference>
<dbReference type="PANTHER" id="PTHR43861">
    <property type="entry name" value="TRANS-ACONITATE 2-METHYLTRANSFERASE-RELATED"/>
    <property type="match status" value="1"/>
</dbReference>
<evidence type="ECO:0000313" key="1">
    <source>
        <dbReference type="EMBL" id="CAJ35694.1"/>
    </source>
</evidence>
<sequence>MDDASKINVDEIMSQIRSDIKKYKKEGRYSKRIFQSSCTLASVKYPDTDNLRISSDIKNDSYRITSHRKIVGIFLKKARQIVNGEVARYVDPIVQKQTVFNNLVVGYLNSLVRAIEANQSTARDELRHELYNDLEEKFSILERRIISTDEKLTALAQTLNQEKTERLKYIKTEANREVAKSIHDSLAIIDKEINNKQWLLNLLDGHGTRGAAQQNPYNIDEGFSSLDYPSFSDEIGKAWLQIGGYPPVSSNIFDDSVKLFKKSNNVLDIGSGTGQFLEKLRQNGIDGYGIDVCESYVSYCNSLGLRVICVDAISHLKSLKDNSLGGIFISQVVEHLPIKSLDELIKLSYMKLQPGGHLVIAMPNITSMLVSTNLFYLDPTHKTHLHPEVLKFLLQSNDFKNLEDRYYQPVSESVQLKKIDLSNITVSDEQRSVIEHFNYNVDILNKLLFGYRDYAVISIK</sequence>
<organism evidence="1 2">
    <name type="scientific">Methanocella arvoryzae (strain DSM 22066 / NBRC 105507 / MRE50)</name>
    <dbReference type="NCBI Taxonomy" id="351160"/>
    <lineage>
        <taxon>Archaea</taxon>
        <taxon>Methanobacteriati</taxon>
        <taxon>Methanobacteriota</taxon>
        <taxon>Stenosarchaea group</taxon>
        <taxon>Methanomicrobia</taxon>
        <taxon>Methanocellales</taxon>
        <taxon>Methanocellaceae</taxon>
        <taxon>Methanocella</taxon>
    </lineage>
</organism>
<dbReference type="STRING" id="351160.RCIX214"/>
<dbReference type="Gene3D" id="3.40.50.150">
    <property type="entry name" value="Vaccinia Virus protein VP39"/>
    <property type="match status" value="1"/>
</dbReference>
<dbReference type="SUPFAM" id="SSF53335">
    <property type="entry name" value="S-adenosyl-L-methionine-dependent methyltransferases"/>
    <property type="match status" value="1"/>
</dbReference>
<dbReference type="GeneID" id="5143599"/>
<keyword evidence="1" id="KW-0808">Transferase</keyword>
<gene>
    <name evidence="1" type="ORF">RCIX214</name>
</gene>